<keyword evidence="3" id="KW-1185">Reference proteome</keyword>
<feature type="region of interest" description="Disordered" evidence="1">
    <location>
        <begin position="1"/>
        <end position="20"/>
    </location>
</feature>
<reference evidence="2 3" key="1">
    <citation type="submission" date="2021-03" db="EMBL/GenBank/DDBJ databases">
        <authorList>
            <person name="King G.J."/>
            <person name="Bancroft I."/>
            <person name="Baten A."/>
            <person name="Bloomfield J."/>
            <person name="Borpatragohain P."/>
            <person name="He Z."/>
            <person name="Irish N."/>
            <person name="Irwin J."/>
            <person name="Liu K."/>
            <person name="Mauleon R.P."/>
            <person name="Moore J."/>
            <person name="Morris R."/>
            <person name="Ostergaard L."/>
            <person name="Wang B."/>
            <person name="Wells R."/>
        </authorList>
    </citation>
    <scope>NUCLEOTIDE SEQUENCE [LARGE SCALE GENOMIC DNA]</scope>
    <source>
        <strain evidence="2">R-o-18</strain>
        <tissue evidence="2">Leaf</tissue>
    </source>
</reference>
<protein>
    <submittedName>
        <fullName evidence="2">Uncharacterized protein</fullName>
    </submittedName>
</protein>
<proteinExistence type="predicted"/>
<evidence type="ECO:0000313" key="2">
    <source>
        <dbReference type="EMBL" id="KAG5380249.1"/>
    </source>
</evidence>
<feature type="compositionally biased region" description="Polar residues" evidence="1">
    <location>
        <begin position="7"/>
        <end position="16"/>
    </location>
</feature>
<organism evidence="2 3">
    <name type="scientific">Brassica rapa subsp. trilocularis</name>
    <dbReference type="NCBI Taxonomy" id="1813537"/>
    <lineage>
        <taxon>Eukaryota</taxon>
        <taxon>Viridiplantae</taxon>
        <taxon>Streptophyta</taxon>
        <taxon>Embryophyta</taxon>
        <taxon>Tracheophyta</taxon>
        <taxon>Spermatophyta</taxon>
        <taxon>Magnoliopsida</taxon>
        <taxon>eudicotyledons</taxon>
        <taxon>Gunneridae</taxon>
        <taxon>Pentapetalae</taxon>
        <taxon>rosids</taxon>
        <taxon>malvids</taxon>
        <taxon>Brassicales</taxon>
        <taxon>Brassicaceae</taxon>
        <taxon>Brassiceae</taxon>
        <taxon>Brassica</taxon>
    </lineage>
</organism>
<accession>A0ABQ7L3X8</accession>
<evidence type="ECO:0000313" key="3">
    <source>
        <dbReference type="Proteomes" id="UP000823674"/>
    </source>
</evidence>
<gene>
    <name evidence="2" type="primary">A07g507440.1_BraROA</name>
    <name evidence="2" type="ORF">IGI04_028091</name>
</gene>
<comment type="caution">
    <text evidence="2">The sequence shown here is derived from an EMBL/GenBank/DDBJ whole genome shotgun (WGS) entry which is preliminary data.</text>
</comment>
<name>A0ABQ7L3X8_BRACM</name>
<sequence length="85" mass="9291">MIEAGTFSLSDKTPTIVNEGPLDDEEQALKKKLIVCCLGLSTFVAWVERVHGSGAVVNDWSREWSCFLSCSGHESGSFRSGHVVF</sequence>
<dbReference type="Proteomes" id="UP000823674">
    <property type="component" value="Chromosome A07"/>
</dbReference>
<evidence type="ECO:0000256" key="1">
    <source>
        <dbReference type="SAM" id="MobiDB-lite"/>
    </source>
</evidence>
<dbReference type="EMBL" id="JADBGQ010000009">
    <property type="protein sequence ID" value="KAG5380249.1"/>
    <property type="molecule type" value="Genomic_DNA"/>
</dbReference>